<keyword evidence="2" id="KW-1185">Reference proteome</keyword>
<reference evidence="1 2" key="1">
    <citation type="journal article" date="2019" name="Nat. Plants">
        <title>Genome sequencing of Musa balbisiana reveals subgenome evolution and function divergence in polyploid bananas.</title>
        <authorList>
            <person name="Yao X."/>
        </authorList>
    </citation>
    <scope>NUCLEOTIDE SEQUENCE [LARGE SCALE GENOMIC DNA]</scope>
    <source>
        <strain evidence="2">cv. DH-PKW</strain>
        <tissue evidence="1">Leaves</tissue>
    </source>
</reference>
<gene>
    <name evidence="1" type="ORF">C4D60_Mb01t03290</name>
</gene>
<organism evidence="1 2">
    <name type="scientific">Musa balbisiana</name>
    <name type="common">Banana</name>
    <dbReference type="NCBI Taxonomy" id="52838"/>
    <lineage>
        <taxon>Eukaryota</taxon>
        <taxon>Viridiplantae</taxon>
        <taxon>Streptophyta</taxon>
        <taxon>Embryophyta</taxon>
        <taxon>Tracheophyta</taxon>
        <taxon>Spermatophyta</taxon>
        <taxon>Magnoliopsida</taxon>
        <taxon>Liliopsida</taxon>
        <taxon>Zingiberales</taxon>
        <taxon>Musaceae</taxon>
        <taxon>Musa</taxon>
    </lineage>
</organism>
<dbReference type="Proteomes" id="UP000317650">
    <property type="component" value="Chromosome 1"/>
</dbReference>
<dbReference type="EMBL" id="PYDT01000004">
    <property type="protein sequence ID" value="THU62263.1"/>
    <property type="molecule type" value="Genomic_DNA"/>
</dbReference>
<sequence length="149" mass="16068">MKGKKRSKRRNAPFATCDLGSFSMASHSEEQLRAIHNQKWRELSGYLCFLLAVSWESLSSFSCLPLARLGIAECAAACLRLCVSLADTLKGVSIKSHGEFGKGRGYEGEEEEQEKDAPFATCDLGSFSMASHSGVNSGSDMDGSVVGHL</sequence>
<accession>A0A4S8JJI7</accession>
<proteinExistence type="predicted"/>
<name>A0A4S8JJI7_MUSBA</name>
<protein>
    <submittedName>
        <fullName evidence="1">Uncharacterized protein</fullName>
    </submittedName>
</protein>
<dbReference type="AlphaFoldDB" id="A0A4S8JJI7"/>
<evidence type="ECO:0000313" key="2">
    <source>
        <dbReference type="Proteomes" id="UP000317650"/>
    </source>
</evidence>
<evidence type="ECO:0000313" key="1">
    <source>
        <dbReference type="EMBL" id="THU62263.1"/>
    </source>
</evidence>
<comment type="caution">
    <text evidence="1">The sequence shown here is derived from an EMBL/GenBank/DDBJ whole genome shotgun (WGS) entry which is preliminary data.</text>
</comment>